<gene>
    <name evidence="2" type="ORF">QWZ14_11000</name>
</gene>
<dbReference type="RefSeq" id="WP_290316701.1">
    <property type="nucleotide sequence ID" value="NZ_JAUFPN010000125.1"/>
</dbReference>
<reference evidence="3" key="1">
    <citation type="journal article" date="2019" name="Int. J. Syst. Evol. Microbiol.">
        <title>The Global Catalogue of Microorganisms (GCM) 10K type strain sequencing project: providing services to taxonomists for standard genome sequencing and annotation.</title>
        <authorList>
            <consortium name="The Broad Institute Genomics Platform"/>
            <consortium name="The Broad Institute Genome Sequencing Center for Infectious Disease"/>
            <person name="Wu L."/>
            <person name="Ma J."/>
        </authorList>
    </citation>
    <scope>NUCLEOTIDE SEQUENCE [LARGE SCALE GENOMIC DNA]</scope>
    <source>
        <strain evidence="3">CECT 7131</strain>
    </source>
</reference>
<organism evidence="2 3">
    <name type="scientific">Paeniroseomonas aquatica</name>
    <dbReference type="NCBI Taxonomy" id="373043"/>
    <lineage>
        <taxon>Bacteria</taxon>
        <taxon>Pseudomonadati</taxon>
        <taxon>Pseudomonadota</taxon>
        <taxon>Alphaproteobacteria</taxon>
        <taxon>Acetobacterales</taxon>
        <taxon>Acetobacteraceae</taxon>
        <taxon>Paeniroseomonas</taxon>
    </lineage>
</organism>
<keyword evidence="3" id="KW-1185">Reference proteome</keyword>
<dbReference type="EMBL" id="JAUFPN010000125">
    <property type="protein sequence ID" value="MDN3564889.1"/>
    <property type="molecule type" value="Genomic_DNA"/>
</dbReference>
<evidence type="ECO:0000256" key="1">
    <source>
        <dbReference type="SAM" id="MobiDB-lite"/>
    </source>
</evidence>
<comment type="caution">
    <text evidence="2">The sequence shown here is derived from an EMBL/GenBank/DDBJ whole genome shotgun (WGS) entry which is preliminary data.</text>
</comment>
<protein>
    <submittedName>
        <fullName evidence="2">Uncharacterized protein</fullName>
    </submittedName>
</protein>
<feature type="region of interest" description="Disordered" evidence="1">
    <location>
        <begin position="1"/>
        <end position="22"/>
    </location>
</feature>
<name>A0ABT8A5B1_9PROT</name>
<sequence length="95" mass="10937">MSGQHFSRRQGGFPDHGADRWTAQRDWAEPEHGFYAFCTDIHQAATEADADRLFAWFIRICLLAQTRKIEFALVGEEAERGGLASKADWLLRWQI</sequence>
<proteinExistence type="predicted"/>
<dbReference type="Proteomes" id="UP001529369">
    <property type="component" value="Unassembled WGS sequence"/>
</dbReference>
<evidence type="ECO:0000313" key="3">
    <source>
        <dbReference type="Proteomes" id="UP001529369"/>
    </source>
</evidence>
<accession>A0ABT8A5B1</accession>
<evidence type="ECO:0000313" key="2">
    <source>
        <dbReference type="EMBL" id="MDN3564889.1"/>
    </source>
</evidence>